<organism evidence="1 2">
    <name type="scientific">Carbonactinospora thermoautotrophica</name>
    <dbReference type="NCBI Taxonomy" id="1469144"/>
    <lineage>
        <taxon>Bacteria</taxon>
        <taxon>Bacillati</taxon>
        <taxon>Actinomycetota</taxon>
        <taxon>Actinomycetes</taxon>
        <taxon>Kitasatosporales</taxon>
        <taxon>Carbonactinosporaceae</taxon>
        <taxon>Carbonactinospora</taxon>
    </lineage>
</organism>
<dbReference type="AlphaFoldDB" id="A0A132MTU3"/>
<evidence type="ECO:0000313" key="2">
    <source>
        <dbReference type="Proteomes" id="UP000070188"/>
    </source>
</evidence>
<proteinExistence type="predicted"/>
<accession>A0A132MTU3</accession>
<dbReference type="EMBL" id="LAXD01000001">
    <property type="protein sequence ID" value="KWX01259.1"/>
    <property type="molecule type" value="Genomic_DNA"/>
</dbReference>
<reference evidence="2" key="1">
    <citation type="submission" date="2015-04" db="EMBL/GenBank/DDBJ databases">
        <title>Physiological reanalysis, assessment of diazotrophy, and genome sequences of multiple isolates of Streptomyces thermoautotrophicus.</title>
        <authorList>
            <person name="MacKellar D.C."/>
            <person name="Lieber L."/>
            <person name="Norman J."/>
            <person name="Bolger A."/>
            <person name="Tobin C."/>
            <person name="Murray J.W."/>
            <person name="Chang R."/>
            <person name="Ford T."/>
            <person name="Nguyen P.Q."/>
            <person name="Woodward J."/>
            <person name="Permingeat H."/>
            <person name="Joshi N.S."/>
            <person name="Silver P.A."/>
            <person name="Usadel B."/>
            <person name="Rutherford A.W."/>
            <person name="Friesen M."/>
            <person name="Prell J."/>
        </authorList>
    </citation>
    <scope>NUCLEOTIDE SEQUENCE [LARGE SCALE GENOMIC DNA]</scope>
    <source>
        <strain evidence="2">H1</strain>
    </source>
</reference>
<name>A0A132MTU3_9ACTN</name>
<protein>
    <submittedName>
        <fullName evidence="1">Uncharacterized protein</fullName>
    </submittedName>
</protein>
<dbReference type="Proteomes" id="UP000070188">
    <property type="component" value="Unassembled WGS sequence"/>
</dbReference>
<comment type="caution">
    <text evidence="1">The sequence shown here is derived from an EMBL/GenBank/DDBJ whole genome shotgun (WGS) entry which is preliminary data.</text>
</comment>
<sequence length="40" mass="4561">MAVTARKRRTRTVLIGESIGKARILQQPRDFLGSTRPHQD</sequence>
<dbReference type="PATRIC" id="fig|1469144.10.peg.2485"/>
<keyword evidence="2" id="KW-1185">Reference proteome</keyword>
<evidence type="ECO:0000313" key="1">
    <source>
        <dbReference type="EMBL" id="KWX01259.1"/>
    </source>
</evidence>
<gene>
    <name evidence="1" type="ORF">LI90_2287</name>
</gene>